<organism evidence="1 2">
    <name type="scientific">Xiashengella succiniciproducens</name>
    <dbReference type="NCBI Taxonomy" id="2949635"/>
    <lineage>
        <taxon>Bacteria</taxon>
        <taxon>Pseudomonadati</taxon>
        <taxon>Bacteroidota</taxon>
        <taxon>Bacteroidia</taxon>
        <taxon>Marinilabiliales</taxon>
        <taxon>Marinilabiliaceae</taxon>
        <taxon>Xiashengella</taxon>
    </lineage>
</organism>
<evidence type="ECO:0000313" key="1">
    <source>
        <dbReference type="EMBL" id="URW79403.1"/>
    </source>
</evidence>
<dbReference type="Proteomes" id="UP001056426">
    <property type="component" value="Chromosome"/>
</dbReference>
<accession>A0A9J6ZP35</accession>
<keyword evidence="2" id="KW-1185">Reference proteome</keyword>
<reference evidence="1" key="2">
    <citation type="submission" date="2022-06" db="EMBL/GenBank/DDBJ databases">
        <title>Xiashengella guii gen. nov. sp. nov., a bacterium isolated form anaerobic digestion tank.</title>
        <authorList>
            <person name="Huang H."/>
        </authorList>
    </citation>
    <scope>NUCLEOTIDE SEQUENCE</scope>
    <source>
        <strain evidence="1">Ai-910</strain>
    </source>
</reference>
<dbReference type="EMBL" id="CP098400">
    <property type="protein sequence ID" value="URW79403.1"/>
    <property type="molecule type" value="Genomic_DNA"/>
</dbReference>
<protein>
    <submittedName>
        <fullName evidence="1">Uncharacterized protein</fullName>
    </submittedName>
</protein>
<reference evidence="1" key="1">
    <citation type="submission" date="2022-05" db="EMBL/GenBank/DDBJ databases">
        <authorList>
            <person name="Sun X."/>
        </authorList>
    </citation>
    <scope>NUCLEOTIDE SEQUENCE</scope>
    <source>
        <strain evidence="1">Ai-910</strain>
    </source>
</reference>
<evidence type="ECO:0000313" key="2">
    <source>
        <dbReference type="Proteomes" id="UP001056426"/>
    </source>
</evidence>
<gene>
    <name evidence="1" type="ORF">M9189_11100</name>
</gene>
<name>A0A9J6ZP35_9BACT</name>
<dbReference type="AlphaFoldDB" id="A0A9J6ZP35"/>
<proteinExistence type="predicted"/>
<dbReference type="KEGG" id="alkq:M9189_11100"/>
<sequence length="127" mass="14341">MREIRYAGLLFLLVVLTALPSCKNQPVNNETVEDQVRKSYEQFILLMDAGVNPLMVLRLEGDNVEGEITKPTDADMEEFMVLYEQEPLCSGLNSREEIVACLVNVLKEKGCVRMIMCADCIYSCAQE</sequence>
<dbReference type="RefSeq" id="WP_250723259.1">
    <property type="nucleotide sequence ID" value="NZ_CP098400.1"/>
</dbReference>